<keyword evidence="2" id="KW-1185">Reference proteome</keyword>
<evidence type="ECO:0000313" key="1">
    <source>
        <dbReference type="EMBL" id="ACN13791.1"/>
    </source>
</evidence>
<reference evidence="1 2" key="1">
    <citation type="journal article" date="2009" name="Environ. Microbiol.">
        <title>Genome sequence of Desulfobacterium autotrophicum HRM2, a marine sulfate reducer oxidizing organic carbon completely to carbon dioxide.</title>
        <authorList>
            <person name="Strittmatter A.W."/>
            <person name="Liesegang H."/>
            <person name="Rabus R."/>
            <person name="Decker I."/>
            <person name="Amann J."/>
            <person name="Andres S."/>
            <person name="Henne A."/>
            <person name="Fricke W.F."/>
            <person name="Martinez-Arias R."/>
            <person name="Bartels D."/>
            <person name="Goesmann A."/>
            <person name="Krause L."/>
            <person name="Puehler A."/>
            <person name="Klenk H.P."/>
            <person name="Richter M."/>
            <person name="Schuler M."/>
            <person name="Gloeckner F.O."/>
            <person name="Meyerdierks A."/>
            <person name="Gottschalk G."/>
            <person name="Amann R."/>
        </authorList>
    </citation>
    <scope>NUCLEOTIDE SEQUENCE [LARGE SCALE GENOMIC DNA]</scope>
    <source>
        <strain evidence="2">ATCC 43914 / DSM 3382 / HRM2</strain>
    </source>
</reference>
<dbReference type="AlphaFoldDB" id="C0QJ01"/>
<evidence type="ECO:0000313" key="2">
    <source>
        <dbReference type="Proteomes" id="UP000000442"/>
    </source>
</evidence>
<proteinExistence type="predicted"/>
<dbReference type="STRING" id="177437.HRM2_06770"/>
<accession>C0QJ01</accession>
<organism evidence="1 2">
    <name type="scientific">Desulforapulum autotrophicum (strain ATCC 43914 / DSM 3382 / VKM B-1955 / HRM2)</name>
    <name type="common">Desulfobacterium autotrophicum</name>
    <dbReference type="NCBI Taxonomy" id="177437"/>
    <lineage>
        <taxon>Bacteria</taxon>
        <taxon>Pseudomonadati</taxon>
        <taxon>Thermodesulfobacteriota</taxon>
        <taxon>Desulfobacteria</taxon>
        <taxon>Desulfobacterales</taxon>
        <taxon>Desulfobacteraceae</taxon>
        <taxon>Desulforapulum</taxon>
    </lineage>
</organism>
<sequence>MFSIMLAPKGIQGNPVKFRDGPAAVSEYRFLHKATEVCFKMLWEGASIGLIRKSEDLLYGKITLPRRDGKSQG</sequence>
<name>C0QJ01_DESAH</name>
<gene>
    <name evidence="1" type="ordered locus">HRM2_06770</name>
</gene>
<dbReference type="HOGENOM" id="CLU_2698566_0_0_7"/>
<protein>
    <submittedName>
        <fullName evidence="1">Uncharacterized protein</fullName>
    </submittedName>
</protein>
<dbReference type="EMBL" id="CP001087">
    <property type="protein sequence ID" value="ACN13791.1"/>
    <property type="molecule type" value="Genomic_DNA"/>
</dbReference>
<dbReference type="Proteomes" id="UP000000442">
    <property type="component" value="Chromosome"/>
</dbReference>
<dbReference type="KEGG" id="dat:HRM2_06770"/>